<feature type="binding site" evidence="9">
    <location>
        <position position="177"/>
    </location>
    <ligand>
        <name>Zn(2+)</name>
        <dbReference type="ChEBI" id="CHEBI:29105"/>
        <label>2</label>
    </ligand>
</feature>
<proteinExistence type="inferred from homology"/>
<dbReference type="Pfam" id="PF04199">
    <property type="entry name" value="Cyclase"/>
    <property type="match status" value="1"/>
</dbReference>
<feature type="active site" description="Proton donor/acceptor" evidence="9">
    <location>
        <position position="59"/>
    </location>
</feature>
<dbReference type="AlphaFoldDB" id="A0A242MMQ9"/>
<dbReference type="InterPro" id="IPR017484">
    <property type="entry name" value="Kynurenine_formamidase_bac"/>
</dbReference>
<dbReference type="NCBIfam" id="TIGR03035">
    <property type="entry name" value="trp_arylform"/>
    <property type="match status" value="1"/>
</dbReference>
<dbReference type="PANTHER" id="PTHR31118:SF32">
    <property type="entry name" value="KYNURENINE FORMAMIDASE"/>
    <property type="match status" value="1"/>
</dbReference>
<feature type="binding site" evidence="9">
    <location>
        <position position="177"/>
    </location>
    <ligand>
        <name>Zn(2+)</name>
        <dbReference type="ChEBI" id="CHEBI:29105"/>
        <label>1</label>
    </ligand>
</feature>
<comment type="similarity">
    <text evidence="9">Belongs to the Cyclase 1 superfamily. KynB family.</text>
</comment>
<evidence type="ECO:0000256" key="7">
    <source>
        <dbReference type="ARBA" id="ARBA00048496"/>
    </source>
</evidence>
<evidence type="ECO:0000256" key="2">
    <source>
        <dbReference type="ARBA" id="ARBA00011738"/>
    </source>
</evidence>
<evidence type="ECO:0000256" key="1">
    <source>
        <dbReference type="ARBA" id="ARBA00002204"/>
    </source>
</evidence>
<feature type="binding site" evidence="9">
    <location>
        <position position="165"/>
    </location>
    <ligand>
        <name>Zn(2+)</name>
        <dbReference type="ChEBI" id="CHEBI:29105"/>
        <label>2</label>
    </ligand>
</feature>
<evidence type="ECO:0000256" key="8">
    <source>
        <dbReference type="ARBA" id="ARBA00060547"/>
    </source>
</evidence>
<gene>
    <name evidence="9" type="primary">kynB</name>
    <name evidence="10" type="ORF">PAMC26577_20110</name>
</gene>
<comment type="cofactor">
    <cofactor evidence="9">
        <name>Zn(2+)</name>
        <dbReference type="ChEBI" id="CHEBI:29105"/>
    </cofactor>
    <text evidence="9">Binds 2 zinc ions per subunit.</text>
</comment>
<dbReference type="GO" id="GO:0004061">
    <property type="term" value="F:arylformamidase activity"/>
    <property type="evidence" value="ECO:0007669"/>
    <property type="project" value="UniProtKB-UniRule"/>
</dbReference>
<dbReference type="PANTHER" id="PTHR31118">
    <property type="entry name" value="CYCLASE-LIKE PROTEIN 2"/>
    <property type="match status" value="1"/>
</dbReference>
<keyword evidence="6 9" id="KW-0823">Tryptophan catabolism</keyword>
<dbReference type="EC" id="3.5.1.9" evidence="9"/>
<evidence type="ECO:0000256" key="4">
    <source>
        <dbReference type="ARBA" id="ARBA00022801"/>
    </source>
</evidence>
<dbReference type="UniPathway" id="UPA00333">
    <property type="reaction ID" value="UER00454"/>
</dbReference>
<evidence type="ECO:0000256" key="9">
    <source>
        <dbReference type="HAMAP-Rule" id="MF_01969"/>
    </source>
</evidence>
<evidence type="ECO:0000313" key="10">
    <source>
        <dbReference type="EMBL" id="OTP72608.1"/>
    </source>
</evidence>
<name>A0A242MMQ9_CABSO</name>
<dbReference type="Gene3D" id="3.50.30.50">
    <property type="entry name" value="Putative cyclase"/>
    <property type="match status" value="1"/>
</dbReference>
<dbReference type="RefSeq" id="WP_062171632.1">
    <property type="nucleotide sequence ID" value="NZ_MSRG01000024.1"/>
</dbReference>
<comment type="function">
    <text evidence="1 9">Catalyzes the hydrolysis of N-formyl-L-kynurenine to L-kynurenine, the second step in the kynurenine pathway of tryptophan degradation.</text>
</comment>
<dbReference type="HAMAP" id="MF_01969">
    <property type="entry name" value="KynB"/>
    <property type="match status" value="1"/>
</dbReference>
<feature type="binding site" evidence="9">
    <location>
        <position position="19"/>
    </location>
    <ligand>
        <name>substrate</name>
    </ligand>
</feature>
<keyword evidence="5 9" id="KW-0862">Zinc</keyword>
<dbReference type="SUPFAM" id="SSF102198">
    <property type="entry name" value="Putative cyclase"/>
    <property type="match status" value="1"/>
</dbReference>
<accession>A0A242MMQ9</accession>
<dbReference type="InterPro" id="IPR007325">
    <property type="entry name" value="KFase/CYL"/>
</dbReference>
<feature type="binding site" evidence="9">
    <location>
        <position position="55"/>
    </location>
    <ligand>
        <name>Zn(2+)</name>
        <dbReference type="ChEBI" id="CHEBI:29105"/>
        <label>1</label>
    </ligand>
</feature>
<comment type="subunit">
    <text evidence="2 9">Homodimer.</text>
</comment>
<organism evidence="10 11">
    <name type="scientific">Caballeronia sordidicola</name>
    <name type="common">Burkholderia sordidicola</name>
    <dbReference type="NCBI Taxonomy" id="196367"/>
    <lineage>
        <taxon>Bacteria</taxon>
        <taxon>Pseudomonadati</taxon>
        <taxon>Pseudomonadota</taxon>
        <taxon>Betaproteobacteria</taxon>
        <taxon>Burkholderiales</taxon>
        <taxon>Burkholderiaceae</taxon>
        <taxon>Caballeronia</taxon>
    </lineage>
</organism>
<dbReference type="EMBL" id="NBTZ01000087">
    <property type="protein sequence ID" value="OTP72608.1"/>
    <property type="molecule type" value="Genomic_DNA"/>
</dbReference>
<feature type="binding site" evidence="9">
    <location>
        <position position="55"/>
    </location>
    <ligand>
        <name>Zn(2+)</name>
        <dbReference type="ChEBI" id="CHEBI:29105"/>
        <label>2</label>
    </ligand>
</feature>
<dbReference type="GO" id="GO:0019441">
    <property type="term" value="P:L-tryptophan catabolic process to kynurenine"/>
    <property type="evidence" value="ECO:0007669"/>
    <property type="project" value="UniProtKB-UniRule"/>
</dbReference>
<evidence type="ECO:0000256" key="3">
    <source>
        <dbReference type="ARBA" id="ARBA00022723"/>
    </source>
</evidence>
<evidence type="ECO:0000256" key="6">
    <source>
        <dbReference type="ARBA" id="ARBA00023079"/>
    </source>
</evidence>
<sequence>MPQRLFDISASIDSNTPVWPGDTPVTLERVWKMEAGSPVNVGRMTLSPHTATHADAPLHYDQDGAAIGAVGLDVYLGECLVLAIKPRGSHVSVEEIESALRSAQLQLAPRVLIRTYAKAPTAEWDSEFAAISADAIDWLAERGVRLIGVDTPSLDPQESKTMDAHHRVRAHKMAILEGLILDDVPNGTYELIALPLKLNTLDASPVRAILRSLPKD</sequence>
<feature type="binding site" evidence="9">
    <location>
        <position position="49"/>
    </location>
    <ligand>
        <name>Zn(2+)</name>
        <dbReference type="ChEBI" id="CHEBI:29105"/>
        <label>1</label>
    </ligand>
</feature>
<dbReference type="InterPro" id="IPR037175">
    <property type="entry name" value="KFase_sf"/>
</dbReference>
<dbReference type="FunFam" id="3.50.30.50:FF:000001">
    <property type="entry name" value="Kynurenine formamidase"/>
    <property type="match status" value="1"/>
</dbReference>
<reference evidence="10 11" key="1">
    <citation type="submission" date="2017-03" db="EMBL/GenBank/DDBJ databases">
        <title>Genome analysis of strain PAMC 26577.</title>
        <authorList>
            <person name="Oh H.-M."/>
            <person name="Yang J.-A."/>
        </authorList>
    </citation>
    <scope>NUCLEOTIDE SEQUENCE [LARGE SCALE GENOMIC DNA]</scope>
    <source>
        <strain evidence="10 11">PAMC 26577</strain>
    </source>
</reference>
<feature type="binding site" evidence="9">
    <location>
        <position position="53"/>
    </location>
    <ligand>
        <name>Zn(2+)</name>
        <dbReference type="ChEBI" id="CHEBI:29105"/>
        <label>1</label>
    </ligand>
</feature>
<comment type="caution">
    <text evidence="10">The sequence shown here is derived from an EMBL/GenBank/DDBJ whole genome shotgun (WGS) entry which is preliminary data.</text>
</comment>
<comment type="pathway">
    <text evidence="8 9">Amino-acid degradation; L-tryptophan degradation via kynurenine pathway; L-kynurenine from L-tryptophan: step 2/2.</text>
</comment>
<keyword evidence="3 9" id="KW-0479">Metal-binding</keyword>
<dbReference type="GO" id="GO:0004328">
    <property type="term" value="F:formamidase activity"/>
    <property type="evidence" value="ECO:0007669"/>
    <property type="project" value="InterPro"/>
</dbReference>
<evidence type="ECO:0000256" key="5">
    <source>
        <dbReference type="ARBA" id="ARBA00022833"/>
    </source>
</evidence>
<protein>
    <recommendedName>
        <fullName evidence="9">Kynurenine formamidase</fullName>
        <shortName evidence="9">KFA</shortName>
        <shortName evidence="9">KFase</shortName>
        <ecNumber evidence="9">3.5.1.9</ecNumber>
    </recommendedName>
    <alternativeName>
        <fullName evidence="9">Arylformamidase</fullName>
    </alternativeName>
    <alternativeName>
        <fullName evidence="9">N-formylkynurenine formamidase</fullName>
        <shortName evidence="9">FKF</shortName>
    </alternativeName>
</protein>
<dbReference type="Proteomes" id="UP000195221">
    <property type="component" value="Unassembled WGS sequence"/>
</dbReference>
<comment type="catalytic activity">
    <reaction evidence="7 9">
        <text>N-formyl-L-kynurenine + H2O = L-kynurenine + formate + H(+)</text>
        <dbReference type="Rhea" id="RHEA:13009"/>
        <dbReference type="ChEBI" id="CHEBI:15377"/>
        <dbReference type="ChEBI" id="CHEBI:15378"/>
        <dbReference type="ChEBI" id="CHEBI:15740"/>
        <dbReference type="ChEBI" id="CHEBI:57959"/>
        <dbReference type="ChEBI" id="CHEBI:58629"/>
        <dbReference type="EC" id="3.5.1.9"/>
    </reaction>
</comment>
<keyword evidence="4 9" id="KW-0378">Hydrolase</keyword>
<evidence type="ECO:0000313" key="11">
    <source>
        <dbReference type="Proteomes" id="UP000195221"/>
    </source>
</evidence>
<dbReference type="GO" id="GO:0008270">
    <property type="term" value="F:zinc ion binding"/>
    <property type="evidence" value="ECO:0007669"/>
    <property type="project" value="UniProtKB-UniRule"/>
</dbReference>